<proteinExistence type="inferred from homology"/>
<organism evidence="8 9">
    <name type="scientific">Ornithinimicrobium faecis</name>
    <dbReference type="NCBI Taxonomy" id="2934158"/>
    <lineage>
        <taxon>Bacteria</taxon>
        <taxon>Bacillati</taxon>
        <taxon>Actinomycetota</taxon>
        <taxon>Actinomycetes</taxon>
        <taxon>Micrococcales</taxon>
        <taxon>Ornithinimicrobiaceae</taxon>
        <taxon>Ornithinimicrobium</taxon>
    </lineage>
</organism>
<dbReference type="InterPro" id="IPR036881">
    <property type="entry name" value="Glyco_hydro_3_C_sf"/>
</dbReference>
<evidence type="ECO:0000256" key="3">
    <source>
        <dbReference type="ARBA" id="ARBA00012744"/>
    </source>
</evidence>
<dbReference type="Gene3D" id="3.20.20.300">
    <property type="entry name" value="Glycoside hydrolase, family 3, N-terminal domain"/>
    <property type="match status" value="1"/>
</dbReference>
<dbReference type="EC" id="3.2.1.21" evidence="3"/>
<dbReference type="EMBL" id="CP099489">
    <property type="protein sequence ID" value="USQ80612.1"/>
    <property type="molecule type" value="Genomic_DNA"/>
</dbReference>
<dbReference type="RefSeq" id="WP_252593987.1">
    <property type="nucleotide sequence ID" value="NZ_CP099489.1"/>
</dbReference>
<feature type="domain" description="Glycoside hydrolase family 3 N-terminal" evidence="7">
    <location>
        <begin position="123"/>
        <end position="428"/>
    </location>
</feature>
<evidence type="ECO:0000256" key="2">
    <source>
        <dbReference type="ARBA" id="ARBA00005336"/>
    </source>
</evidence>
<keyword evidence="5 8" id="KW-0378">Hydrolase</keyword>
<evidence type="ECO:0000256" key="4">
    <source>
        <dbReference type="ARBA" id="ARBA00022729"/>
    </source>
</evidence>
<dbReference type="PANTHER" id="PTHR30620">
    <property type="entry name" value="PERIPLASMIC BETA-GLUCOSIDASE-RELATED"/>
    <property type="match status" value="1"/>
</dbReference>
<evidence type="ECO:0000313" key="9">
    <source>
        <dbReference type="Proteomes" id="UP001056455"/>
    </source>
</evidence>
<sequence length="729" mass="77458">MPTRPSPGQPHLGTRSAPTLQLDGLEFKDLDGDGQLAPYEDWRLSARQRAADLVSRMTLEEKAGLMLIDTVNAGWGGTVTRQGREHLEGQHMRRIIFRNVVALPGQETRGDDDHPFVAGSSLTPQQAARFLNAVQELAESSRLGIPVLAKSNARNHIDPDARAGINESHGAFSGFPKEAGLAAAALGAGSMAPVVSFAEVMGAEWRAIGLREMYGYMVDLITEPRWYRTHECFSEDATLTSDIVTALLQTLQGAEVVDGSSLSPATDVALTIKHFPGGGPQERGLDPHYSFGKTQVYPGDNFGHHLEPFKAAVAGGAAAIMPYYGVPMNVTHDGVTYDHVGMAFSDQIVNGLLRGGLGFAGYVNSDTGIVTERAWGLEEVTIPERVAAAINSGSDTLSGFHDITTITSLVENGLVSSARVDLAAERLLVPMFLMGLFENPYVDETAPNHVLSSTAHAEVALGIQRRSVVLLENRDRADGTGPALPLRPGSTVYVLGTIDTDALTSRGFTVVDGNAEDRPSAEGADHVLVSLSALTLGTAGYRSAEPDSGMRPDKISPVVFPGVRGLDGKTPYGAADAGVAYGAETCTDDGLPFGGPLPWESGVIDFTGMEAAESWAVQPSLTTIQQVMDEVGDPTKVVLDVYFRQPFVLDEQSGLRDAGAIVATFGITDAALLDVLTGEFAPQGRMPFALAGSARAIEEQHSDLPGYDTTTDGPLYRYGHGLTFAARED</sequence>
<dbReference type="PRINTS" id="PR00133">
    <property type="entry name" value="GLHYDRLASE3"/>
</dbReference>
<dbReference type="GO" id="GO:0016787">
    <property type="term" value="F:hydrolase activity"/>
    <property type="evidence" value="ECO:0007669"/>
    <property type="project" value="UniProtKB-KW"/>
</dbReference>
<keyword evidence="9" id="KW-1185">Reference proteome</keyword>
<keyword evidence="6" id="KW-0326">Glycosidase</keyword>
<dbReference type="InterPro" id="IPR001764">
    <property type="entry name" value="Glyco_hydro_3_N"/>
</dbReference>
<dbReference type="SUPFAM" id="SSF51445">
    <property type="entry name" value="(Trans)glycosidases"/>
    <property type="match status" value="1"/>
</dbReference>
<dbReference type="SUPFAM" id="SSF52279">
    <property type="entry name" value="Beta-D-glucan exohydrolase, C-terminal domain"/>
    <property type="match status" value="1"/>
</dbReference>
<dbReference type="InterPro" id="IPR017853">
    <property type="entry name" value="GH"/>
</dbReference>
<comment type="similarity">
    <text evidence="2">Belongs to the glycosyl hydrolase 3 family.</text>
</comment>
<evidence type="ECO:0000256" key="5">
    <source>
        <dbReference type="ARBA" id="ARBA00022801"/>
    </source>
</evidence>
<evidence type="ECO:0000256" key="6">
    <source>
        <dbReference type="ARBA" id="ARBA00023295"/>
    </source>
</evidence>
<evidence type="ECO:0000256" key="1">
    <source>
        <dbReference type="ARBA" id="ARBA00000448"/>
    </source>
</evidence>
<comment type="catalytic activity">
    <reaction evidence="1">
        <text>Hydrolysis of terminal, non-reducing beta-D-glucosyl residues with release of beta-D-glucose.</text>
        <dbReference type="EC" id="3.2.1.21"/>
    </reaction>
</comment>
<evidence type="ECO:0000313" key="8">
    <source>
        <dbReference type="EMBL" id="USQ80612.1"/>
    </source>
</evidence>
<dbReference type="Proteomes" id="UP001056455">
    <property type="component" value="Chromosome"/>
</dbReference>
<dbReference type="InterPro" id="IPR036962">
    <property type="entry name" value="Glyco_hydro_3_N_sf"/>
</dbReference>
<accession>A0ABY4YVI2</accession>
<dbReference type="PANTHER" id="PTHR30620:SF16">
    <property type="entry name" value="LYSOSOMAL BETA GLUCOSIDASE"/>
    <property type="match status" value="1"/>
</dbReference>
<dbReference type="InterPro" id="IPR051915">
    <property type="entry name" value="Cellulose_Degrad_GH3"/>
</dbReference>
<gene>
    <name evidence="8" type="ORF">NF556_02810</name>
</gene>
<dbReference type="Pfam" id="PF00933">
    <property type="entry name" value="Glyco_hydro_3"/>
    <property type="match status" value="1"/>
</dbReference>
<evidence type="ECO:0000259" key="7">
    <source>
        <dbReference type="Pfam" id="PF00933"/>
    </source>
</evidence>
<name>A0ABY4YVI2_9MICO</name>
<keyword evidence="4" id="KW-0732">Signal</keyword>
<dbReference type="Gene3D" id="3.40.50.1700">
    <property type="entry name" value="Glycoside hydrolase family 3 C-terminal domain"/>
    <property type="match status" value="1"/>
</dbReference>
<reference evidence="8" key="1">
    <citation type="submission" date="2022-06" db="EMBL/GenBank/DDBJ databases">
        <title>Ornithinimicrobium HY1793.</title>
        <authorList>
            <person name="Huang Y."/>
        </authorList>
    </citation>
    <scope>NUCLEOTIDE SEQUENCE</scope>
    <source>
        <strain evidence="8">HY1793</strain>
    </source>
</reference>
<protein>
    <recommendedName>
        <fullName evidence="3">beta-glucosidase</fullName>
        <ecNumber evidence="3">3.2.1.21</ecNumber>
    </recommendedName>
</protein>